<dbReference type="GO" id="GO:0004190">
    <property type="term" value="F:aspartic-type endopeptidase activity"/>
    <property type="evidence" value="ECO:0007669"/>
    <property type="project" value="UniProtKB-KW"/>
</dbReference>
<evidence type="ECO:0000256" key="1">
    <source>
        <dbReference type="ARBA" id="ARBA00007447"/>
    </source>
</evidence>
<dbReference type="FunFam" id="2.40.70.10:FF:000115">
    <property type="entry name" value="Lysosomal aspartic protease"/>
    <property type="match status" value="1"/>
</dbReference>
<reference evidence="10" key="1">
    <citation type="submission" date="2023-08" db="EMBL/GenBank/DDBJ databases">
        <authorList>
            <person name="Chen Y."/>
            <person name="Shah S."/>
            <person name="Dougan E. K."/>
            <person name="Thang M."/>
            <person name="Chan C."/>
        </authorList>
    </citation>
    <scope>NUCLEOTIDE SEQUENCE</scope>
</reference>
<dbReference type="PRINTS" id="PR00792">
    <property type="entry name" value="PEPSIN"/>
</dbReference>
<comment type="similarity">
    <text evidence="1 7">Belongs to the peptidase A1 family.</text>
</comment>
<dbReference type="Proteomes" id="UP001178507">
    <property type="component" value="Unassembled WGS sequence"/>
</dbReference>
<dbReference type="PROSITE" id="PS51767">
    <property type="entry name" value="PEPTIDASE_A1"/>
    <property type="match status" value="1"/>
</dbReference>
<protein>
    <recommendedName>
        <fullName evidence="9">Peptidase A1 domain-containing protein</fullName>
    </recommendedName>
</protein>
<dbReference type="SUPFAM" id="SSF50630">
    <property type="entry name" value="Acid proteases"/>
    <property type="match status" value="1"/>
</dbReference>
<organism evidence="10 11">
    <name type="scientific">Effrenium voratum</name>
    <dbReference type="NCBI Taxonomy" id="2562239"/>
    <lineage>
        <taxon>Eukaryota</taxon>
        <taxon>Sar</taxon>
        <taxon>Alveolata</taxon>
        <taxon>Dinophyceae</taxon>
        <taxon>Suessiales</taxon>
        <taxon>Symbiodiniaceae</taxon>
        <taxon>Effrenium</taxon>
    </lineage>
</organism>
<evidence type="ECO:0000256" key="7">
    <source>
        <dbReference type="RuleBase" id="RU000454"/>
    </source>
</evidence>
<dbReference type="EMBL" id="CAUJNA010003361">
    <property type="protein sequence ID" value="CAJ1400121.1"/>
    <property type="molecule type" value="Genomic_DNA"/>
</dbReference>
<keyword evidence="3 7" id="KW-0064">Aspartyl protease</keyword>
<keyword evidence="2 7" id="KW-0645">Protease</keyword>
<dbReference type="GO" id="GO:0016485">
    <property type="term" value="P:protein processing"/>
    <property type="evidence" value="ECO:0007669"/>
    <property type="project" value="UniProtKB-ARBA"/>
</dbReference>
<evidence type="ECO:0000313" key="11">
    <source>
        <dbReference type="Proteomes" id="UP001178507"/>
    </source>
</evidence>
<dbReference type="Gene3D" id="2.40.70.10">
    <property type="entry name" value="Acid Proteases"/>
    <property type="match status" value="3"/>
</dbReference>
<evidence type="ECO:0000256" key="8">
    <source>
        <dbReference type="SAM" id="SignalP"/>
    </source>
</evidence>
<feature type="chain" id="PRO_5041356281" description="Peptidase A1 domain-containing protein" evidence="8">
    <location>
        <begin position="19"/>
        <end position="396"/>
    </location>
</feature>
<keyword evidence="11" id="KW-1185">Reference proteome</keyword>
<dbReference type="Pfam" id="PF00026">
    <property type="entry name" value="Asp"/>
    <property type="match status" value="1"/>
</dbReference>
<keyword evidence="4 7" id="KW-0378">Hydrolase</keyword>
<evidence type="ECO:0000256" key="5">
    <source>
        <dbReference type="PIRSR" id="PIRSR601461-1"/>
    </source>
</evidence>
<dbReference type="AlphaFoldDB" id="A0AA36J6K0"/>
<feature type="active site" evidence="5">
    <location>
        <position position="67"/>
    </location>
</feature>
<dbReference type="PROSITE" id="PS00141">
    <property type="entry name" value="ASP_PROTEASE"/>
    <property type="match status" value="1"/>
</dbReference>
<evidence type="ECO:0000259" key="9">
    <source>
        <dbReference type="PROSITE" id="PS51767"/>
    </source>
</evidence>
<evidence type="ECO:0000256" key="6">
    <source>
        <dbReference type="PIRSR" id="PIRSR601461-2"/>
    </source>
</evidence>
<evidence type="ECO:0000256" key="2">
    <source>
        <dbReference type="ARBA" id="ARBA00022670"/>
    </source>
</evidence>
<keyword evidence="6" id="KW-1015">Disulfide bond</keyword>
<feature type="domain" description="Peptidase A1" evidence="9">
    <location>
        <begin position="49"/>
        <end position="367"/>
    </location>
</feature>
<sequence length="396" mass="42271">MFRLANAFLAAALTGAAATQSSVSLALEKRVVGKHTQGHGSGAQHKMAYFGTIQVGNPPQNFTVVFDTGSGNLIVPGKNCGSEACTSHRRFDQQASHEIKPINCDGSGVKSSMEPDEITITFGTGKITGQCFSDSICIGSACSTGNFISSVEESYTPFASFSFDGVLGLALDGMAQSNEFSVMNLMSSSGMLKQPIFSVFLSDSDSERSEITFGDVKKEHMASELYWVPVSGDAGYWEVAIEDIYLDSQAQGICKGCRVAVDTGTSELAGPSDVISKLEQLLGTRDCGNLDAMPKLGFAVRGPNGKPKILSLSPRDYTSEMGYGSCSLSLMSLDVPPPKGPLFVFGIPFLQKYYTVYDHANSRVGFAVAKHSGETPENLLEVDEEVRGGSFLARRK</sequence>
<dbReference type="InterPro" id="IPR001969">
    <property type="entry name" value="Aspartic_peptidase_AS"/>
</dbReference>
<feature type="active site" evidence="5">
    <location>
        <position position="262"/>
    </location>
</feature>
<dbReference type="PANTHER" id="PTHR47966:SF51">
    <property type="entry name" value="BETA-SITE APP-CLEAVING ENZYME, ISOFORM A-RELATED"/>
    <property type="match status" value="1"/>
</dbReference>
<feature type="signal peptide" evidence="8">
    <location>
        <begin position="1"/>
        <end position="18"/>
    </location>
</feature>
<keyword evidence="8" id="KW-0732">Signal</keyword>
<dbReference type="PANTHER" id="PTHR47966">
    <property type="entry name" value="BETA-SITE APP-CLEAVING ENZYME, ISOFORM A-RELATED"/>
    <property type="match status" value="1"/>
</dbReference>
<evidence type="ECO:0000313" key="10">
    <source>
        <dbReference type="EMBL" id="CAJ1400121.1"/>
    </source>
</evidence>
<evidence type="ECO:0000256" key="3">
    <source>
        <dbReference type="ARBA" id="ARBA00022750"/>
    </source>
</evidence>
<accession>A0AA36J6K0</accession>
<name>A0AA36J6K0_9DINO</name>
<dbReference type="InterPro" id="IPR001461">
    <property type="entry name" value="Aspartic_peptidase_A1"/>
</dbReference>
<proteinExistence type="inferred from homology"/>
<gene>
    <name evidence="10" type="ORF">EVOR1521_LOCUS23537</name>
</gene>
<dbReference type="InterPro" id="IPR033121">
    <property type="entry name" value="PEPTIDASE_A1"/>
</dbReference>
<comment type="caution">
    <text evidence="10">The sequence shown here is derived from an EMBL/GenBank/DDBJ whole genome shotgun (WGS) entry which is preliminary data.</text>
</comment>
<evidence type="ECO:0000256" key="4">
    <source>
        <dbReference type="ARBA" id="ARBA00022801"/>
    </source>
</evidence>
<feature type="disulfide bond" evidence="6">
    <location>
        <begin position="80"/>
        <end position="85"/>
    </location>
</feature>
<dbReference type="InterPro" id="IPR021109">
    <property type="entry name" value="Peptidase_aspartic_dom_sf"/>
</dbReference>